<evidence type="ECO:0000256" key="1">
    <source>
        <dbReference type="SAM" id="Coils"/>
    </source>
</evidence>
<dbReference type="PANTHER" id="PTHR46345">
    <property type="entry name" value="INVERTED FORMIN-2"/>
    <property type="match status" value="1"/>
</dbReference>
<dbReference type="Gene3D" id="1.10.238.150">
    <property type="entry name" value="Formin, FH3 diaphanous domain"/>
    <property type="match status" value="1"/>
</dbReference>
<dbReference type="InterPro" id="IPR016024">
    <property type="entry name" value="ARM-type_fold"/>
</dbReference>
<evidence type="ECO:0000313" key="5">
    <source>
        <dbReference type="Proteomes" id="UP001208570"/>
    </source>
</evidence>
<dbReference type="PROSITE" id="PS51444">
    <property type="entry name" value="FH2"/>
    <property type="match status" value="1"/>
</dbReference>
<feature type="domain" description="FH2" evidence="3">
    <location>
        <begin position="454"/>
        <end position="850"/>
    </location>
</feature>
<dbReference type="Gene3D" id="1.20.58.2220">
    <property type="entry name" value="Formin, FH2 domain"/>
    <property type="match status" value="1"/>
</dbReference>
<dbReference type="GO" id="GO:0030036">
    <property type="term" value="P:actin cytoskeleton organization"/>
    <property type="evidence" value="ECO:0007669"/>
    <property type="project" value="InterPro"/>
</dbReference>
<feature type="compositionally biased region" description="Polar residues" evidence="2">
    <location>
        <begin position="366"/>
        <end position="376"/>
    </location>
</feature>
<dbReference type="InterPro" id="IPR011989">
    <property type="entry name" value="ARM-like"/>
</dbReference>
<keyword evidence="1" id="KW-0175">Coiled coil</keyword>
<dbReference type="Pfam" id="PF02181">
    <property type="entry name" value="FH2"/>
    <property type="match status" value="1"/>
</dbReference>
<reference evidence="4" key="1">
    <citation type="journal article" date="2023" name="Mol. Biol. Evol.">
        <title>Third-Generation Sequencing Reveals the Adaptive Role of the Epigenome in Three Deep-Sea Polychaetes.</title>
        <authorList>
            <person name="Perez M."/>
            <person name="Aroh O."/>
            <person name="Sun Y."/>
            <person name="Lan Y."/>
            <person name="Juniper S.K."/>
            <person name="Young C.R."/>
            <person name="Angers B."/>
            <person name="Qian P.Y."/>
        </authorList>
    </citation>
    <scope>NUCLEOTIDE SEQUENCE</scope>
    <source>
        <strain evidence="4">P08H-3</strain>
    </source>
</reference>
<feature type="region of interest" description="Disordered" evidence="2">
    <location>
        <begin position="346"/>
        <end position="383"/>
    </location>
</feature>
<dbReference type="AlphaFoldDB" id="A0AAD9KET4"/>
<dbReference type="Pfam" id="PF06371">
    <property type="entry name" value="Drf_GBD"/>
    <property type="match status" value="1"/>
</dbReference>
<keyword evidence="5" id="KW-1185">Reference proteome</keyword>
<dbReference type="InterPro" id="IPR010472">
    <property type="entry name" value="FH3_dom"/>
</dbReference>
<dbReference type="EMBL" id="JAODUP010000012">
    <property type="protein sequence ID" value="KAK2169183.1"/>
    <property type="molecule type" value="Genomic_DNA"/>
</dbReference>
<evidence type="ECO:0000259" key="3">
    <source>
        <dbReference type="PROSITE" id="PS51444"/>
    </source>
</evidence>
<dbReference type="GO" id="GO:0031267">
    <property type="term" value="F:small GTPase binding"/>
    <property type="evidence" value="ECO:0007669"/>
    <property type="project" value="InterPro"/>
</dbReference>
<dbReference type="Gene3D" id="1.25.10.10">
    <property type="entry name" value="Leucine-rich Repeat Variant"/>
    <property type="match status" value="1"/>
</dbReference>
<sequence>MGSFKFLAKRYMKTYDDPTLNSPPSNVIMTVDDPVVDVPVYVQLAHNPSVHTYHTLKTKIDQSTGRWLACFLEQGGLDALLNALCQLAGHKFTNFSDAVLQLDCVSCVKAVLNCSIGMQHIIRWEESVHKLMQALDTPNTLPKKQMFELLTAIAMYSVDGHGVVIRALQLYKRSFRGQDSFKGLNLLDIISFIRKDEREAELAIQFEIFDSDKHEDEEILCQEYGIDVTNPEELFSVLHNKTCLTSVSSHLLHILQDLVLLDVKSEKSELMWSTLSEIVHNMGPLSTEQLKSVSESVQCIFQDVYKQRVNTDSRSDSSQENVRKELIDLKRNTSSDLERLVLYTKQDDGQNSQTGDKCIHRRDSGISVSSPENMPDSTFRRRSLGRGSFGGREPYRLAQKPQRRVRPVIWETIQIREAQIMFAPLYANIWNLKANTFIDGMATYRYNTSMGLVNTVGYDHLLLTIPYKWHYFLFIEPLSVWRMVTERGYHQKINLNYTSLEEEFEEIQNASVNEDDATSEVHLLEPDESLRLNLLLARLEAMPEELAQAVIESDTTDLLPSAIQLLLDAMPPQQQASTNTSYISAEWMIDRIKALTVPHFTLAPAEQFLNYLAQHADYMTFLFGLKLKAIFQAEFPKLRAAFEAITLSCKDILHHHGLRDFLRLMLDTGNFLNANDRIEPAAGIKLSSWKQLTKVRGHRHDVNLLMFLVNQIESQNPDLLKFVDEFPLLEEASGHCFDDLRRNVSDLNVQMKYFLSQLSRSDVKTREHFQQFVEEVKKNLASLHCNIAHLKGLFGQMAMYFCEDETTFSLQACLKHLLGFIKSIQASSKDNHLLHQQREAAEQRKEELKKQLQLANIMQYFGKKADQDTGQLMDGPQWADYVDHDSNTDTMYYLVIPLRTYCSKLVFNINDDDEQLPPPALAPRMSETFLSCWMMWSNLCSSFVQSQNDPLVDHLLDEIHRGNIFYHQDSLPQTPDSKDRLSVSIIPRIISTPIGSLDDDLESSSFIFQPLDQDGQQTFTDFSYQFLRKQCAVSKKDDSLELMIKGVAPHADCETLEDTLVSNHQAGSLAARCLQEKLIAEKNQKELEITIYPKLMSPLAQKKRGHVRCNSDLSKSRIVQENWKAYEKQKNLVADDLESSNTVSAMGLETKIVKFADNPRVNQKKVFLCEPEKPVKEKKKKLGFFQRISQAVLRQRNVNIEQGQGNQVEAFPREFTRGSKRWSGKGRRSRKSLDKENVFRENLV</sequence>
<feature type="coiled-coil region" evidence="1">
    <location>
        <begin position="831"/>
        <end position="858"/>
    </location>
</feature>
<proteinExistence type="predicted"/>
<gene>
    <name evidence="4" type="ORF">LSH36_12g33042</name>
</gene>
<accession>A0AAD9KET4</accession>
<dbReference type="GO" id="GO:0003779">
    <property type="term" value="F:actin binding"/>
    <property type="evidence" value="ECO:0007669"/>
    <property type="project" value="InterPro"/>
</dbReference>
<dbReference type="SMART" id="SM01140">
    <property type="entry name" value="Drf_GBD"/>
    <property type="match status" value="1"/>
</dbReference>
<organism evidence="4 5">
    <name type="scientific">Paralvinella palmiformis</name>
    <dbReference type="NCBI Taxonomy" id="53620"/>
    <lineage>
        <taxon>Eukaryota</taxon>
        <taxon>Metazoa</taxon>
        <taxon>Spiralia</taxon>
        <taxon>Lophotrochozoa</taxon>
        <taxon>Annelida</taxon>
        <taxon>Polychaeta</taxon>
        <taxon>Sedentaria</taxon>
        <taxon>Canalipalpata</taxon>
        <taxon>Terebellida</taxon>
        <taxon>Terebelliformia</taxon>
        <taxon>Alvinellidae</taxon>
        <taxon>Paralvinella</taxon>
    </lineage>
</organism>
<dbReference type="InterPro" id="IPR010473">
    <property type="entry name" value="GTPase-bd"/>
</dbReference>
<dbReference type="Pfam" id="PF06367">
    <property type="entry name" value="Drf_FH3"/>
    <property type="match status" value="1"/>
</dbReference>
<dbReference type="InterPro" id="IPR042201">
    <property type="entry name" value="FH2_Formin_sf"/>
</dbReference>
<dbReference type="SUPFAM" id="SSF101447">
    <property type="entry name" value="Formin homology 2 domain (FH2 domain)"/>
    <property type="match status" value="1"/>
</dbReference>
<name>A0AAD9KET4_9ANNE</name>
<comment type="caution">
    <text evidence="4">The sequence shown here is derived from an EMBL/GenBank/DDBJ whole genome shotgun (WGS) entry which is preliminary data.</text>
</comment>
<evidence type="ECO:0000313" key="4">
    <source>
        <dbReference type="EMBL" id="KAK2169183.1"/>
    </source>
</evidence>
<protein>
    <recommendedName>
        <fullName evidence="3">FH2 domain-containing protein</fullName>
    </recommendedName>
</protein>
<dbReference type="SMART" id="SM00498">
    <property type="entry name" value="FH2"/>
    <property type="match status" value="1"/>
</dbReference>
<evidence type="ECO:0000256" key="2">
    <source>
        <dbReference type="SAM" id="MobiDB-lite"/>
    </source>
</evidence>
<dbReference type="Proteomes" id="UP001208570">
    <property type="component" value="Unassembled WGS sequence"/>
</dbReference>
<dbReference type="SUPFAM" id="SSF48371">
    <property type="entry name" value="ARM repeat"/>
    <property type="match status" value="1"/>
</dbReference>
<dbReference type="PANTHER" id="PTHR46345:SF8">
    <property type="entry name" value="FORMIN 3, ISOFORM B"/>
    <property type="match status" value="1"/>
</dbReference>
<dbReference type="InterPro" id="IPR015425">
    <property type="entry name" value="FH2_Formin"/>
</dbReference>